<comment type="caution">
    <text evidence="2">The sequence shown here is derived from an EMBL/GenBank/DDBJ whole genome shotgun (WGS) entry which is preliminary data.</text>
</comment>
<evidence type="ECO:0000313" key="2">
    <source>
        <dbReference type="EMBL" id="RDZ12457.1"/>
    </source>
</evidence>
<dbReference type="Gene3D" id="3.90.1530.10">
    <property type="entry name" value="Conserved hypothetical protein from pyrococcus furiosus pfu- 392566-001, ParB domain"/>
    <property type="match status" value="1"/>
</dbReference>
<dbReference type="AlphaFoldDB" id="A0A3D8WZF7"/>
<protein>
    <submittedName>
        <fullName evidence="2">Plasmid stabilization protein</fullName>
    </submittedName>
</protein>
<evidence type="ECO:0000313" key="3">
    <source>
        <dbReference type="Proteomes" id="UP000256519"/>
    </source>
</evidence>
<proteinExistence type="predicted"/>
<accession>A0A3D8WZF7</accession>
<dbReference type="EMBL" id="PQWM01000021">
    <property type="protein sequence ID" value="RDZ12457.1"/>
    <property type="molecule type" value="Genomic_DNA"/>
</dbReference>
<dbReference type="Proteomes" id="UP000256519">
    <property type="component" value="Unassembled WGS sequence"/>
</dbReference>
<organism evidence="2 3">
    <name type="scientific">Priestia megaterium</name>
    <name type="common">Bacillus megaterium</name>
    <dbReference type="NCBI Taxonomy" id="1404"/>
    <lineage>
        <taxon>Bacteria</taxon>
        <taxon>Bacillati</taxon>
        <taxon>Bacillota</taxon>
        <taxon>Bacilli</taxon>
        <taxon>Bacillales</taxon>
        <taxon>Bacillaceae</taxon>
        <taxon>Priestia</taxon>
    </lineage>
</organism>
<gene>
    <name evidence="2" type="ORF">C3744_17810</name>
</gene>
<dbReference type="RefSeq" id="WP_116075799.1">
    <property type="nucleotide sequence ID" value="NZ_CP187633.1"/>
</dbReference>
<name>A0A3D8WZF7_PRIMG</name>
<sequence>MPHKITLTGSATGPLREYDRYVAFDMREKGSPSAPKGLKKSTFISYTVFVAKKAFNKTGLTKKSIMHEKILIQGEPTLDIPIDECPGEVGVICFQITVLPNKNDKEKNESDTKKEPKQEASAPSQAQKNTEPTKQAEEQAPVSQPVANEQKKEAEIVQPEVKETPVQETKATPKKKSMPNQPKGTQDLLNFEDIIVPEEFLKTRPNPQKTQKVIDFVKRTGRLDEPLTIEKDSKVLKDGYRRYIVAKTVKMDKVPVVYEYQK</sequence>
<feature type="compositionally biased region" description="Polar residues" evidence="1">
    <location>
        <begin position="121"/>
        <end position="133"/>
    </location>
</feature>
<feature type="compositionally biased region" description="Basic and acidic residues" evidence="1">
    <location>
        <begin position="103"/>
        <end position="118"/>
    </location>
</feature>
<evidence type="ECO:0000256" key="1">
    <source>
        <dbReference type="SAM" id="MobiDB-lite"/>
    </source>
</evidence>
<reference evidence="2 3" key="1">
    <citation type="journal article" date="2018" name="Appl. Environ. Microbiol.">
        <title>Antimicrobial susceptibility testing and tentative epidemiological cut-off values of five Bacillus species relevant for use as animal feed additives or for plant protection.</title>
        <authorList>
            <person name="Agerso Y."/>
            <person name="Stuer-Lauridsen B."/>
            <person name="Bjerre K."/>
            <person name="Jensen M.G."/>
            <person name="Johansen E."/>
            <person name="Bennedsen M."/>
            <person name="Brockmann E."/>
            <person name="Nielsen B."/>
        </authorList>
    </citation>
    <scope>NUCLEOTIDE SEQUENCE [LARGE SCALE GENOMIC DNA]</scope>
    <source>
        <strain evidence="2 3">CHCC20162</strain>
    </source>
</reference>
<feature type="region of interest" description="Disordered" evidence="1">
    <location>
        <begin position="103"/>
        <end position="185"/>
    </location>
</feature>
<feature type="compositionally biased region" description="Basic and acidic residues" evidence="1">
    <location>
        <begin position="149"/>
        <end position="165"/>
    </location>
</feature>